<evidence type="ECO:0000256" key="3">
    <source>
        <dbReference type="ARBA" id="ARBA00023125"/>
    </source>
</evidence>
<evidence type="ECO:0000256" key="7">
    <source>
        <dbReference type="SAM" id="MobiDB-lite"/>
    </source>
</evidence>
<evidence type="ECO:0000256" key="5">
    <source>
        <dbReference type="ARBA" id="ARBA00023242"/>
    </source>
</evidence>
<feature type="region of interest" description="Disordered" evidence="7">
    <location>
        <begin position="157"/>
        <end position="189"/>
    </location>
</feature>
<dbReference type="PROSITE" id="PS51032">
    <property type="entry name" value="AP2_ERF"/>
    <property type="match status" value="1"/>
</dbReference>
<feature type="domain" description="AP2/ERF" evidence="8">
    <location>
        <begin position="30"/>
        <end position="87"/>
    </location>
</feature>
<dbReference type="InterPro" id="IPR001471">
    <property type="entry name" value="AP2/ERF_dom"/>
</dbReference>
<dbReference type="SMART" id="SM00380">
    <property type="entry name" value="AP2"/>
    <property type="match status" value="1"/>
</dbReference>
<sequence length="386" mass="42919">MVGISNPNPIEQSVQQLSKKKVSSKRGHRRFVGVRQRPSGRWVAEIKDSLQKVRLWLGTFDTAEDAARAYDDAARALRGANARTNFDDHLQTSSSNKFGCSNSIPENLTPFSFEEKDGCESDGLLGALKAKLLDSHGKAKIPVRIFGMNTSTSSITSHAAATVRPTTASTSSAITSSVQMGQELRRRPPAAAPRIIQLSTNQTGTDITEETMYQPTITAPAAALEGNHRLYHNQRTNDHDNRYMSDEFLLQPQLQHQIHDQVPSSKLQFNIQTGQLHNQSAYHLLPDHLQEQNPTTNQIIEINQYSPYVQQYNEINHTPSPYLSSNNNISYNNNSSIMVRQGGGEGGIWSRQNHYSSLQAENIQSITPYSTSGWERSLIYASNLLG</sequence>
<evidence type="ECO:0000313" key="10">
    <source>
        <dbReference type="Proteomes" id="UP000554482"/>
    </source>
</evidence>
<keyword evidence="2" id="KW-0805">Transcription regulation</keyword>
<dbReference type="GO" id="GO:0003700">
    <property type="term" value="F:DNA-binding transcription factor activity"/>
    <property type="evidence" value="ECO:0007669"/>
    <property type="project" value="InterPro"/>
</dbReference>
<evidence type="ECO:0000259" key="8">
    <source>
        <dbReference type="PROSITE" id="PS51032"/>
    </source>
</evidence>
<feature type="compositionally biased region" description="Basic residues" evidence="7">
    <location>
        <begin position="18"/>
        <end position="29"/>
    </location>
</feature>
<evidence type="ECO:0000256" key="6">
    <source>
        <dbReference type="ARBA" id="ARBA00024343"/>
    </source>
</evidence>
<dbReference type="AlphaFoldDB" id="A0A7J6W3Q7"/>
<comment type="similarity">
    <text evidence="6">Belongs to the AP2/ERF transcription factor family. ERF subfamily.</text>
</comment>
<dbReference type="GO" id="GO:0003677">
    <property type="term" value="F:DNA binding"/>
    <property type="evidence" value="ECO:0007669"/>
    <property type="project" value="UniProtKB-KW"/>
</dbReference>
<gene>
    <name evidence="9" type="ORF">FRX31_018582</name>
</gene>
<dbReference type="CDD" id="cd00018">
    <property type="entry name" value="AP2"/>
    <property type="match status" value="1"/>
</dbReference>
<keyword evidence="3" id="KW-0238">DNA-binding</keyword>
<comment type="subcellular location">
    <subcellularLocation>
        <location evidence="1">Nucleus</location>
    </subcellularLocation>
</comment>
<proteinExistence type="inferred from homology"/>
<dbReference type="OrthoDB" id="773121at2759"/>
<evidence type="ECO:0000256" key="4">
    <source>
        <dbReference type="ARBA" id="ARBA00023163"/>
    </source>
</evidence>
<evidence type="ECO:0000313" key="9">
    <source>
        <dbReference type="EMBL" id="KAF5191831.1"/>
    </source>
</evidence>
<dbReference type="PANTHER" id="PTHR31194:SF189">
    <property type="entry name" value="AP2_ERF DOMAIN-CONTAINING PROTEIN"/>
    <property type="match status" value="1"/>
</dbReference>
<keyword evidence="4" id="KW-0804">Transcription</keyword>
<feature type="compositionally biased region" description="Polar residues" evidence="7">
    <location>
        <begin position="1"/>
        <end position="11"/>
    </location>
</feature>
<dbReference type="FunFam" id="3.30.730.10:FF:000005">
    <property type="entry name" value="ethylene-responsive transcription factor RAP2-11"/>
    <property type="match status" value="1"/>
</dbReference>
<comment type="caution">
    <text evidence="9">The sequence shown here is derived from an EMBL/GenBank/DDBJ whole genome shotgun (WGS) entry which is preliminary data.</text>
</comment>
<dbReference type="PRINTS" id="PR00367">
    <property type="entry name" value="ETHRSPELEMNT"/>
</dbReference>
<protein>
    <submittedName>
        <fullName evidence="9">Ethylene-responsive transcription factor ern1</fullName>
    </submittedName>
</protein>
<dbReference type="EMBL" id="JABWDY010022274">
    <property type="protein sequence ID" value="KAF5191831.1"/>
    <property type="molecule type" value="Genomic_DNA"/>
</dbReference>
<feature type="region of interest" description="Disordered" evidence="7">
    <location>
        <begin position="1"/>
        <end position="29"/>
    </location>
</feature>
<dbReference type="PANTHER" id="PTHR31194">
    <property type="entry name" value="SHN SHINE , DNA BINDING / TRANSCRIPTION FACTOR"/>
    <property type="match status" value="1"/>
</dbReference>
<dbReference type="Proteomes" id="UP000554482">
    <property type="component" value="Unassembled WGS sequence"/>
</dbReference>
<reference evidence="9 10" key="1">
    <citation type="submission" date="2020-06" db="EMBL/GenBank/DDBJ databases">
        <title>Transcriptomic and genomic resources for Thalictrum thalictroides and T. hernandezii: Facilitating candidate gene discovery in an emerging model plant lineage.</title>
        <authorList>
            <person name="Arias T."/>
            <person name="Riano-Pachon D.M."/>
            <person name="Di Stilio V.S."/>
        </authorList>
    </citation>
    <scope>NUCLEOTIDE SEQUENCE [LARGE SCALE GENOMIC DNA]</scope>
    <source>
        <strain evidence="10">cv. WT478/WT964</strain>
        <tissue evidence="9">Leaves</tissue>
    </source>
</reference>
<dbReference type="InterPro" id="IPR036955">
    <property type="entry name" value="AP2/ERF_dom_sf"/>
</dbReference>
<evidence type="ECO:0000256" key="1">
    <source>
        <dbReference type="ARBA" id="ARBA00004123"/>
    </source>
</evidence>
<name>A0A7J6W3Q7_THATH</name>
<dbReference type="SUPFAM" id="SSF54171">
    <property type="entry name" value="DNA-binding domain"/>
    <property type="match status" value="1"/>
</dbReference>
<organism evidence="9 10">
    <name type="scientific">Thalictrum thalictroides</name>
    <name type="common">Rue-anemone</name>
    <name type="synonym">Anemone thalictroides</name>
    <dbReference type="NCBI Taxonomy" id="46969"/>
    <lineage>
        <taxon>Eukaryota</taxon>
        <taxon>Viridiplantae</taxon>
        <taxon>Streptophyta</taxon>
        <taxon>Embryophyta</taxon>
        <taxon>Tracheophyta</taxon>
        <taxon>Spermatophyta</taxon>
        <taxon>Magnoliopsida</taxon>
        <taxon>Ranunculales</taxon>
        <taxon>Ranunculaceae</taxon>
        <taxon>Thalictroideae</taxon>
        <taxon>Thalictrum</taxon>
    </lineage>
</organism>
<dbReference type="InterPro" id="IPR050913">
    <property type="entry name" value="AP2/ERF_ERF"/>
</dbReference>
<dbReference type="GO" id="GO:0005634">
    <property type="term" value="C:nucleus"/>
    <property type="evidence" value="ECO:0007669"/>
    <property type="project" value="UniProtKB-SubCell"/>
</dbReference>
<dbReference type="Gene3D" id="3.30.730.10">
    <property type="entry name" value="AP2/ERF domain"/>
    <property type="match status" value="1"/>
</dbReference>
<dbReference type="Pfam" id="PF00847">
    <property type="entry name" value="AP2"/>
    <property type="match status" value="1"/>
</dbReference>
<keyword evidence="5" id="KW-0539">Nucleus</keyword>
<feature type="compositionally biased region" description="Low complexity" evidence="7">
    <location>
        <begin position="157"/>
        <end position="177"/>
    </location>
</feature>
<evidence type="ECO:0000256" key="2">
    <source>
        <dbReference type="ARBA" id="ARBA00023015"/>
    </source>
</evidence>
<dbReference type="InterPro" id="IPR016177">
    <property type="entry name" value="DNA-bd_dom_sf"/>
</dbReference>
<keyword evidence="10" id="KW-1185">Reference proteome</keyword>
<accession>A0A7J6W3Q7</accession>